<feature type="region of interest" description="Disordered" evidence="1">
    <location>
        <begin position="1"/>
        <end position="29"/>
    </location>
</feature>
<sequence>MSTSNTGVIDARGDPPRKTSKQGKNKEPRAITRDVVSLKNRLALLEDIMSKMGKKYFEIVESFNLFNDEVRSIEESADTAMATFRSKLEKLQGIMTHCHEEQKKLIEEFIARVDEDLKTWPQNFRGTRDEKEIDNFLWNMERYIKALRLDDEKEKSLPYPCTLLIT</sequence>
<organism evidence="2">
    <name type="scientific">Ananas comosus var. bracteatus</name>
    <name type="common">red pineapple</name>
    <dbReference type="NCBI Taxonomy" id="296719"/>
    <lineage>
        <taxon>Eukaryota</taxon>
        <taxon>Viridiplantae</taxon>
        <taxon>Streptophyta</taxon>
        <taxon>Embryophyta</taxon>
        <taxon>Tracheophyta</taxon>
        <taxon>Spermatophyta</taxon>
        <taxon>Magnoliopsida</taxon>
        <taxon>Liliopsida</taxon>
        <taxon>Poales</taxon>
        <taxon>Bromeliaceae</taxon>
        <taxon>Bromelioideae</taxon>
        <taxon>Ananas</taxon>
    </lineage>
</organism>
<accession>A0A6V7NT40</accession>
<gene>
    <name evidence="2" type="ORF">CB5_LOCUS4974</name>
</gene>
<reference evidence="2" key="1">
    <citation type="submission" date="2020-07" db="EMBL/GenBank/DDBJ databases">
        <authorList>
            <person name="Lin J."/>
        </authorList>
    </citation>
    <scope>NUCLEOTIDE SEQUENCE</scope>
</reference>
<proteinExistence type="predicted"/>
<protein>
    <submittedName>
        <fullName evidence="2">Uncharacterized protein</fullName>
    </submittedName>
</protein>
<dbReference type="AlphaFoldDB" id="A0A6V7NT40"/>
<evidence type="ECO:0000313" key="2">
    <source>
        <dbReference type="EMBL" id="CAD1821763.1"/>
    </source>
</evidence>
<name>A0A6V7NT40_ANACO</name>
<dbReference type="EMBL" id="LR862141">
    <property type="protein sequence ID" value="CAD1821763.1"/>
    <property type="molecule type" value="Genomic_DNA"/>
</dbReference>
<evidence type="ECO:0000256" key="1">
    <source>
        <dbReference type="SAM" id="MobiDB-lite"/>
    </source>
</evidence>